<evidence type="ECO:0000313" key="5">
    <source>
        <dbReference type="Proteomes" id="UP000054477"/>
    </source>
</evidence>
<evidence type="ECO:0000256" key="1">
    <source>
        <dbReference type="SAM" id="MobiDB-lite"/>
    </source>
</evidence>
<feature type="compositionally biased region" description="Polar residues" evidence="1">
    <location>
        <begin position="657"/>
        <end position="668"/>
    </location>
</feature>
<keyword evidence="3" id="KW-0732">Signal</keyword>
<feature type="region of interest" description="Disordered" evidence="1">
    <location>
        <begin position="597"/>
        <end position="632"/>
    </location>
</feature>
<accession>A0A0C9XS46</accession>
<feature type="transmembrane region" description="Helical" evidence="2">
    <location>
        <begin position="136"/>
        <end position="158"/>
    </location>
</feature>
<feature type="region of interest" description="Disordered" evidence="1">
    <location>
        <begin position="97"/>
        <end position="116"/>
    </location>
</feature>
<feature type="region of interest" description="Disordered" evidence="1">
    <location>
        <begin position="649"/>
        <end position="668"/>
    </location>
</feature>
<keyword evidence="2" id="KW-0472">Membrane</keyword>
<evidence type="ECO:0000313" key="4">
    <source>
        <dbReference type="EMBL" id="KIK04474.1"/>
    </source>
</evidence>
<name>A0A0C9XS46_9AGAR</name>
<keyword evidence="2" id="KW-1133">Transmembrane helix</keyword>
<feature type="chain" id="PRO_5002206065" evidence="3">
    <location>
        <begin position="23"/>
        <end position="668"/>
    </location>
</feature>
<evidence type="ECO:0000256" key="2">
    <source>
        <dbReference type="SAM" id="Phobius"/>
    </source>
</evidence>
<feature type="compositionally biased region" description="Acidic residues" evidence="1">
    <location>
        <begin position="446"/>
        <end position="458"/>
    </location>
</feature>
<sequence>MLQHLFMQVLVLIMTLTTFGSSVDVHATIIQRQAQIPATPPVVIPMPTTTSSFDYWWPYPPAGASTTMIPSAQSTVVQPSSSLSATIPTSVTGSIPSASSSSSLQPSSSSNTAVSSNALPTTQTALHPVHPKFKLYYLYPVFGVVGILIIALAAWIIYGCCTRKPRTRDHSDANSILGGPRYVAMDEKVLRDVEAGDTDAMQEHQRRLELRNKEDGQFKWPSYDLTDYWNGDRREKKPFLRPPLPTAKSSSDRTAKSARTTKTSRSTRTSTSTRPGSKKTQSRARNGVFSPKSDSTSLACLELYSSDEEAEEKAKQVPWESLRHKSIKRGILDQVRKDGSWRDSVRAVAGSAFADKVRAGLGGGVGNVERPNAVSRRSTGDASTYPASEANGGASSTRANSTRTTTTNDEGEGRWLKGPGFRMITESPAPSPPALLNAFGYGQDDVISEDDEECDDENDRFTPMPTRLGSSRSRSNSKSSSPVKSKPIPNKPTTTTIVRANLGGTTTSIGRQFVHPRDVLPKSPPQIMSPPLESQLCFTPTAAATARMQKNVLAPTRTRTIPKPKLGNRSTKLHPSLLPMPEGLGGHMAKTLVKRPPPPPNPPVEVGKEPEKAFPFPFTPDSEEGASKETMEEAMRTIEKIVEASWSARDLERQVAGSLSPNGVGSRA</sequence>
<feature type="region of interest" description="Disordered" evidence="1">
    <location>
        <begin position="234"/>
        <end position="294"/>
    </location>
</feature>
<gene>
    <name evidence="4" type="ORF">K443DRAFT_417261</name>
</gene>
<keyword evidence="2" id="KW-0812">Transmembrane</keyword>
<feature type="signal peptide" evidence="3">
    <location>
        <begin position="1"/>
        <end position="22"/>
    </location>
</feature>
<protein>
    <submittedName>
        <fullName evidence="4">Uncharacterized protein</fullName>
    </submittedName>
</protein>
<proteinExistence type="predicted"/>
<dbReference type="HOGENOM" id="CLU_432792_0_0_1"/>
<dbReference type="AlphaFoldDB" id="A0A0C9XS46"/>
<reference evidence="4 5" key="1">
    <citation type="submission" date="2014-04" db="EMBL/GenBank/DDBJ databases">
        <authorList>
            <consortium name="DOE Joint Genome Institute"/>
            <person name="Kuo A."/>
            <person name="Kohler A."/>
            <person name="Nagy L.G."/>
            <person name="Floudas D."/>
            <person name="Copeland A."/>
            <person name="Barry K.W."/>
            <person name="Cichocki N."/>
            <person name="Veneault-Fourrey C."/>
            <person name="LaButti K."/>
            <person name="Lindquist E.A."/>
            <person name="Lipzen A."/>
            <person name="Lundell T."/>
            <person name="Morin E."/>
            <person name="Murat C."/>
            <person name="Sun H."/>
            <person name="Tunlid A."/>
            <person name="Henrissat B."/>
            <person name="Grigoriev I.V."/>
            <person name="Hibbett D.S."/>
            <person name="Martin F."/>
            <person name="Nordberg H.P."/>
            <person name="Cantor M.N."/>
            <person name="Hua S.X."/>
        </authorList>
    </citation>
    <scope>NUCLEOTIDE SEQUENCE [LARGE SCALE GENOMIC DNA]</scope>
    <source>
        <strain evidence="4 5">LaAM-08-1</strain>
    </source>
</reference>
<feature type="compositionally biased region" description="Low complexity" evidence="1">
    <location>
        <begin position="470"/>
        <end position="496"/>
    </location>
</feature>
<feature type="compositionally biased region" description="Low complexity" evidence="1">
    <location>
        <begin position="257"/>
        <end position="274"/>
    </location>
</feature>
<feature type="compositionally biased region" description="Polar residues" evidence="1">
    <location>
        <begin position="375"/>
        <end position="386"/>
    </location>
</feature>
<feature type="region of interest" description="Disordered" evidence="1">
    <location>
        <begin position="360"/>
        <end position="496"/>
    </location>
</feature>
<organism evidence="4 5">
    <name type="scientific">Laccaria amethystina LaAM-08-1</name>
    <dbReference type="NCBI Taxonomy" id="1095629"/>
    <lineage>
        <taxon>Eukaryota</taxon>
        <taxon>Fungi</taxon>
        <taxon>Dikarya</taxon>
        <taxon>Basidiomycota</taxon>
        <taxon>Agaricomycotina</taxon>
        <taxon>Agaricomycetes</taxon>
        <taxon>Agaricomycetidae</taxon>
        <taxon>Agaricales</taxon>
        <taxon>Agaricineae</taxon>
        <taxon>Hydnangiaceae</taxon>
        <taxon>Laccaria</taxon>
    </lineage>
</organism>
<dbReference type="Proteomes" id="UP000054477">
    <property type="component" value="Unassembled WGS sequence"/>
</dbReference>
<evidence type="ECO:0000256" key="3">
    <source>
        <dbReference type="SAM" id="SignalP"/>
    </source>
</evidence>
<reference evidence="5" key="2">
    <citation type="submission" date="2015-01" db="EMBL/GenBank/DDBJ databases">
        <title>Evolutionary Origins and Diversification of the Mycorrhizal Mutualists.</title>
        <authorList>
            <consortium name="DOE Joint Genome Institute"/>
            <consortium name="Mycorrhizal Genomics Consortium"/>
            <person name="Kohler A."/>
            <person name="Kuo A."/>
            <person name="Nagy L.G."/>
            <person name="Floudas D."/>
            <person name="Copeland A."/>
            <person name="Barry K.W."/>
            <person name="Cichocki N."/>
            <person name="Veneault-Fourrey C."/>
            <person name="LaButti K."/>
            <person name="Lindquist E.A."/>
            <person name="Lipzen A."/>
            <person name="Lundell T."/>
            <person name="Morin E."/>
            <person name="Murat C."/>
            <person name="Riley R."/>
            <person name="Ohm R."/>
            <person name="Sun H."/>
            <person name="Tunlid A."/>
            <person name="Henrissat B."/>
            <person name="Grigoriev I.V."/>
            <person name="Hibbett D.S."/>
            <person name="Martin F."/>
        </authorList>
    </citation>
    <scope>NUCLEOTIDE SEQUENCE [LARGE SCALE GENOMIC DNA]</scope>
    <source>
        <strain evidence="5">LaAM-08-1</strain>
    </source>
</reference>
<feature type="compositionally biased region" description="Low complexity" evidence="1">
    <location>
        <begin position="394"/>
        <end position="408"/>
    </location>
</feature>
<dbReference type="OrthoDB" id="3269515at2759"/>
<keyword evidence="5" id="KW-1185">Reference proteome</keyword>
<dbReference type="EMBL" id="KN838569">
    <property type="protein sequence ID" value="KIK04474.1"/>
    <property type="molecule type" value="Genomic_DNA"/>
</dbReference>